<evidence type="ECO:0000313" key="3">
    <source>
        <dbReference type="Proteomes" id="UP000262004"/>
    </source>
</evidence>
<dbReference type="EMBL" id="AP018558">
    <property type="protein sequence ID" value="BBD77466.1"/>
    <property type="molecule type" value="Genomic_DNA"/>
</dbReference>
<accession>A0A2Z6DY68</accession>
<dbReference type="AlphaFoldDB" id="A0A2Z6DY68"/>
<dbReference type="Proteomes" id="UP000262004">
    <property type="component" value="Chromosome"/>
</dbReference>
<dbReference type="OrthoDB" id="5288834at2"/>
<organism evidence="2 3">
    <name type="scientific">Hydrogenophilus thermoluteolus</name>
    <name type="common">Pseudomonas hydrogenothermophila</name>
    <dbReference type="NCBI Taxonomy" id="297"/>
    <lineage>
        <taxon>Bacteria</taxon>
        <taxon>Pseudomonadati</taxon>
        <taxon>Pseudomonadota</taxon>
        <taxon>Hydrogenophilia</taxon>
        <taxon>Hydrogenophilales</taxon>
        <taxon>Hydrogenophilaceae</taxon>
        <taxon>Hydrogenophilus</taxon>
    </lineage>
</organism>
<keyword evidence="3" id="KW-1185">Reference proteome</keyword>
<proteinExistence type="predicted"/>
<evidence type="ECO:0000256" key="1">
    <source>
        <dbReference type="SAM" id="MobiDB-lite"/>
    </source>
</evidence>
<gene>
    <name evidence="2" type="ORF">HPTL_1202</name>
</gene>
<feature type="region of interest" description="Disordered" evidence="1">
    <location>
        <begin position="112"/>
        <end position="135"/>
    </location>
</feature>
<dbReference type="RefSeq" id="WP_119335200.1">
    <property type="nucleotide sequence ID" value="NZ_AP018558.1"/>
</dbReference>
<name>A0A2Z6DY68_HYDTE</name>
<protein>
    <recommendedName>
        <fullName evidence="4">VCBS repeat-containing protein</fullName>
    </recommendedName>
</protein>
<feature type="region of interest" description="Disordered" evidence="1">
    <location>
        <begin position="1"/>
        <end position="85"/>
    </location>
</feature>
<dbReference type="PANTHER" id="PTHR39431:SF1">
    <property type="entry name" value="FRPA_C-RELATED PROTEIN"/>
    <property type="match status" value="1"/>
</dbReference>
<dbReference type="KEGG" id="htl:HPTL_1202"/>
<sequence>MRITESALHLAATHTQSESRHLTASRLRYEGIPSGLPLSRSRQSQRTERGALAPEPTANLPARAIPSNTKETPVREGETSSDLTPEMRFIRELLRRFFGVETEVGEKYPLTTTDAATTASPTAPAQPQQDATTGPDIMVVRAETVTATATIVRSEALAFSASGVVRTADGRTIEFAAGFALSRSESLSVSLAATRLTTERAPQMKDPLVIDFAGSHTELADIGFRFDLQGNGSLVNLPVPVGGKGFLVFDRNGNGRVDDGKELFGPTTGDGFAELATLDSDGNGWIDEGDGAYGQLYVWHPFAADRLISLRDADIGALATQAVATRFTTHDANGNPLGQLQFSTIYLRESGGAGTVSHLDLRV</sequence>
<evidence type="ECO:0008006" key="4">
    <source>
        <dbReference type="Google" id="ProtNLM"/>
    </source>
</evidence>
<reference evidence="2 3" key="1">
    <citation type="submission" date="2018-04" db="EMBL/GenBank/DDBJ databases">
        <title>Complete genome sequence of Hydrogenophilus thermoluteolus TH-1.</title>
        <authorList>
            <person name="Arai H."/>
        </authorList>
    </citation>
    <scope>NUCLEOTIDE SEQUENCE [LARGE SCALE GENOMIC DNA]</scope>
    <source>
        <strain evidence="2 3">TH-1</strain>
    </source>
</reference>
<evidence type="ECO:0000313" key="2">
    <source>
        <dbReference type="EMBL" id="BBD77466.1"/>
    </source>
</evidence>
<dbReference type="PANTHER" id="PTHR39431">
    <property type="entry name" value="FRPA/C-RELATED PROTEIN"/>
    <property type="match status" value="1"/>
</dbReference>